<feature type="compositionally biased region" description="Low complexity" evidence="1">
    <location>
        <begin position="597"/>
        <end position="606"/>
    </location>
</feature>
<evidence type="ECO:0000313" key="2">
    <source>
        <dbReference type="EMBL" id="RCV93882.1"/>
    </source>
</evidence>
<evidence type="ECO:0000313" key="3">
    <source>
        <dbReference type="Proteomes" id="UP000253204"/>
    </source>
</evidence>
<name>A0A368UBT0_9GAMM</name>
<feature type="region of interest" description="Disordered" evidence="1">
    <location>
        <begin position="528"/>
        <end position="631"/>
    </location>
</feature>
<gene>
    <name evidence="2" type="ORF">DU506_01615</name>
</gene>
<organism evidence="2 3">
    <name type="scientific">Vreelandella rituensis</name>
    <dbReference type="NCBI Taxonomy" id="2282306"/>
    <lineage>
        <taxon>Bacteria</taxon>
        <taxon>Pseudomonadati</taxon>
        <taxon>Pseudomonadota</taxon>
        <taxon>Gammaproteobacteria</taxon>
        <taxon>Oceanospirillales</taxon>
        <taxon>Halomonadaceae</taxon>
        <taxon>Vreelandella</taxon>
    </lineage>
</organism>
<protein>
    <submittedName>
        <fullName evidence="2">Uncharacterized protein</fullName>
    </submittedName>
</protein>
<dbReference type="EMBL" id="QPIJ01000001">
    <property type="protein sequence ID" value="RCV93882.1"/>
    <property type="molecule type" value="Genomic_DNA"/>
</dbReference>
<proteinExistence type="predicted"/>
<feature type="compositionally biased region" description="Polar residues" evidence="1">
    <location>
        <begin position="607"/>
        <end position="619"/>
    </location>
</feature>
<dbReference type="RefSeq" id="WP_114485210.1">
    <property type="nucleotide sequence ID" value="NZ_CBCSHM010000001.1"/>
</dbReference>
<keyword evidence="3" id="KW-1185">Reference proteome</keyword>
<accession>A0A368UBT0</accession>
<reference evidence="2 3" key="1">
    <citation type="submission" date="2018-07" db="EMBL/GenBank/DDBJ databases">
        <title>Halomonas rutogse sp. nov., isolated from Lake TangqianCo on Tibetan Plateau.</title>
        <authorList>
            <person name="Lu H."/>
            <person name="Xing P."/>
            <person name="Wu Q."/>
        </authorList>
    </citation>
    <scope>NUCLEOTIDE SEQUENCE [LARGE SCALE GENOMIC DNA]</scope>
    <source>
        <strain evidence="2 3">TQ8S</strain>
    </source>
</reference>
<feature type="compositionally biased region" description="Low complexity" evidence="1">
    <location>
        <begin position="561"/>
        <end position="576"/>
    </location>
</feature>
<comment type="caution">
    <text evidence="2">The sequence shown here is derived from an EMBL/GenBank/DDBJ whole genome shotgun (WGS) entry which is preliminary data.</text>
</comment>
<dbReference type="Proteomes" id="UP000253204">
    <property type="component" value="Unassembled WGS sequence"/>
</dbReference>
<dbReference type="AlphaFoldDB" id="A0A368UBT0"/>
<evidence type="ECO:0000256" key="1">
    <source>
        <dbReference type="SAM" id="MobiDB-lite"/>
    </source>
</evidence>
<sequence>MDLNLFLSSGLASVTSHGKGLDKQKVLTVAMAAIIGVNSVSSAFAKPLENTHATPDSPVAAAEVKGEAAKLDLETLTLDNFRELNQNKENAVYKNPFSEGEVLTFLYDTPTEQFIAKHFGQDYLDSEAYAGVKPFLDSADTYNAPTYFRVTFGSDVDPNYIVPLDKGFDIGTEAFANTPFTEDDYRTIAIWHEVGHAAAEYKSEGIYEATAAQTHLTEQASDIIGVSALLKDKMTNEGLDKAQSLEYIDGFIQYRDRTVVRPGDGSLDTSHMTQPSLLALKHLVANDRIDLESMDLQDIQHLGYNLAISVVDVDNAAIMKEVVGADIDVAERHVSNAHYNMILHQLGRDNEYDAHQLIGRLSVDNDHATGLRKILHDHDTKPDFFTEMSDQERAEYLEVLSQMPGGQSYDGHDTMGAGPVADALEELYKKNPEGVTTFFEAVAKAGVSQFEAKGGMDAGYAYQPNLFQTQFGVHQEAEKGASPQADTTGPAVASLDNKVEDTKKHWLGGMADTLGLTNAMAGIKRVMARQDASPDHPDPDLQPPHGKAPEADSAIPGKTSTQTKTADIDATATASDGSPGTSRFRAMLIEEAERIAAETAAAEQRQGPATAQATPSPMASTPHRTKGPSVM</sequence>